<dbReference type="AlphaFoldDB" id="A0A1G6M0N1"/>
<dbReference type="SUPFAM" id="SSF51556">
    <property type="entry name" value="Metallo-dependent hydrolases"/>
    <property type="match status" value="1"/>
</dbReference>
<evidence type="ECO:0000313" key="1">
    <source>
        <dbReference type="EMBL" id="SDC48516.1"/>
    </source>
</evidence>
<proteinExistence type="predicted"/>
<dbReference type="GO" id="GO:0006508">
    <property type="term" value="P:proteolysis"/>
    <property type="evidence" value="ECO:0007669"/>
    <property type="project" value="InterPro"/>
</dbReference>
<dbReference type="GO" id="GO:0070573">
    <property type="term" value="F:metallodipeptidase activity"/>
    <property type="evidence" value="ECO:0007669"/>
    <property type="project" value="InterPro"/>
</dbReference>
<reference evidence="2" key="1">
    <citation type="submission" date="2016-10" db="EMBL/GenBank/DDBJ databases">
        <authorList>
            <person name="Varghese N."/>
            <person name="Submissions S."/>
        </authorList>
    </citation>
    <scope>NUCLEOTIDE SEQUENCE [LARGE SCALE GENOMIC DNA]</scope>
    <source>
        <strain evidence="2">DSM 11005</strain>
    </source>
</reference>
<dbReference type="Proteomes" id="UP000198943">
    <property type="component" value="Unassembled WGS sequence"/>
</dbReference>
<dbReference type="EMBL" id="FMYW01000008">
    <property type="protein sequence ID" value="SDC48516.1"/>
    <property type="molecule type" value="Genomic_DNA"/>
</dbReference>
<dbReference type="PANTHER" id="PTHR10443:SF12">
    <property type="entry name" value="DIPEPTIDASE"/>
    <property type="match status" value="1"/>
</dbReference>
<protein>
    <submittedName>
        <fullName evidence="1">Dipeptidase. Metallo peptidase. MEROPS family M19</fullName>
    </submittedName>
</protein>
<dbReference type="PANTHER" id="PTHR10443">
    <property type="entry name" value="MICROSOMAL DIPEPTIDASE"/>
    <property type="match status" value="1"/>
</dbReference>
<dbReference type="Gene3D" id="3.20.20.140">
    <property type="entry name" value="Metal-dependent hydrolases"/>
    <property type="match status" value="1"/>
</dbReference>
<evidence type="ECO:0000313" key="2">
    <source>
        <dbReference type="Proteomes" id="UP000198943"/>
    </source>
</evidence>
<dbReference type="InterPro" id="IPR032466">
    <property type="entry name" value="Metal_Hydrolase"/>
</dbReference>
<dbReference type="InterPro" id="IPR008257">
    <property type="entry name" value="Pept_M19"/>
</dbReference>
<keyword evidence="2" id="KW-1185">Reference proteome</keyword>
<name>A0A1G6M0N1_9FIRM</name>
<organism evidence="1 2">
    <name type="scientific">Succiniclasticum ruminis</name>
    <dbReference type="NCBI Taxonomy" id="40841"/>
    <lineage>
        <taxon>Bacteria</taxon>
        <taxon>Bacillati</taxon>
        <taxon>Bacillota</taxon>
        <taxon>Negativicutes</taxon>
        <taxon>Acidaminococcales</taxon>
        <taxon>Acidaminococcaceae</taxon>
        <taxon>Succiniclasticum</taxon>
    </lineage>
</organism>
<gene>
    <name evidence="1" type="ORF">SAMN04487864_10896</name>
</gene>
<dbReference type="PROSITE" id="PS51365">
    <property type="entry name" value="RENAL_DIPEPTIDASE_2"/>
    <property type="match status" value="1"/>
</dbReference>
<dbReference type="Pfam" id="PF01244">
    <property type="entry name" value="Peptidase_M19"/>
    <property type="match status" value="1"/>
</dbReference>
<dbReference type="OrthoDB" id="9804920at2"/>
<dbReference type="RefSeq" id="WP_093730420.1">
    <property type="nucleotide sequence ID" value="NZ_FMYW01000008.1"/>
</dbReference>
<sequence>MFLVDCHCDTLSELYKQNKSLYANDLMLDAARIIKNGGGLQFMAMFIPTEVFRAGAGATYTLKLIDTYLRGLKELESKGVRAHRILKKEDLAQLPNGQFNTLLAIEEGGALDGSIEVLRVYYELGVRCMTLVWSNRNDIADGVNEECSKSGLTQFGRQVVAEMNRLGMAVDVSHISTYGFWDVLEHSTKPIIATHSCAYSLCDHPRNLRDDQLKALAKTGGFVGINFAGQFLEKDWNDACIESVYRHLAYMMDVMGCDDYLGFGSDFDGISHPPYNLRGVQDFVPLFDLLSKKFSDETIRKLAYKNGIAYLEKVL</sequence>
<accession>A0A1G6M0N1</accession>
<dbReference type="CDD" id="cd01301">
    <property type="entry name" value="rDP_like"/>
    <property type="match status" value="1"/>
</dbReference>